<feature type="compositionally biased region" description="Polar residues" evidence="1">
    <location>
        <begin position="104"/>
        <end position="120"/>
    </location>
</feature>
<dbReference type="VEuPathDB" id="TrichDB:TRFO_12651"/>
<evidence type="ECO:0000256" key="1">
    <source>
        <dbReference type="SAM" id="MobiDB-lite"/>
    </source>
</evidence>
<keyword evidence="3" id="KW-1185">Reference proteome</keyword>
<evidence type="ECO:0000313" key="2">
    <source>
        <dbReference type="EMBL" id="OHT17125.1"/>
    </source>
</evidence>
<accession>A0A1J4L5B3</accession>
<feature type="compositionally biased region" description="Low complexity" evidence="1">
    <location>
        <begin position="341"/>
        <end position="360"/>
    </location>
</feature>
<feature type="compositionally biased region" description="Low complexity" evidence="1">
    <location>
        <begin position="272"/>
        <end position="298"/>
    </location>
</feature>
<dbReference type="Proteomes" id="UP000179807">
    <property type="component" value="Unassembled WGS sequence"/>
</dbReference>
<dbReference type="AlphaFoldDB" id="A0A1J4L5B3"/>
<evidence type="ECO:0000313" key="3">
    <source>
        <dbReference type="Proteomes" id="UP000179807"/>
    </source>
</evidence>
<protein>
    <submittedName>
        <fullName evidence="2">Uncharacterized protein</fullName>
    </submittedName>
</protein>
<reference evidence="2" key="1">
    <citation type="submission" date="2016-10" db="EMBL/GenBank/DDBJ databases">
        <authorList>
            <person name="Benchimol M."/>
            <person name="Almeida L.G."/>
            <person name="Vasconcelos A.T."/>
            <person name="Perreira-Neves A."/>
            <person name="Rosa I.A."/>
            <person name="Tasca T."/>
            <person name="Bogo M.R."/>
            <person name="de Souza W."/>
        </authorList>
    </citation>
    <scope>NUCLEOTIDE SEQUENCE [LARGE SCALE GENOMIC DNA]</scope>
    <source>
        <strain evidence="2">K</strain>
    </source>
</reference>
<organism evidence="2 3">
    <name type="scientific">Tritrichomonas foetus</name>
    <dbReference type="NCBI Taxonomy" id="1144522"/>
    <lineage>
        <taxon>Eukaryota</taxon>
        <taxon>Metamonada</taxon>
        <taxon>Parabasalia</taxon>
        <taxon>Tritrichomonadida</taxon>
        <taxon>Tritrichomonadidae</taxon>
        <taxon>Tritrichomonas</taxon>
    </lineage>
</organism>
<name>A0A1J4L5B3_9EUKA</name>
<dbReference type="RefSeq" id="XP_068370261.1">
    <property type="nucleotide sequence ID" value="XM_068496759.1"/>
</dbReference>
<feature type="region of interest" description="Disordered" evidence="1">
    <location>
        <begin position="213"/>
        <end position="303"/>
    </location>
</feature>
<dbReference type="GeneID" id="94831463"/>
<dbReference type="EMBL" id="MLAK01000035">
    <property type="protein sequence ID" value="OHT17125.1"/>
    <property type="molecule type" value="Genomic_DNA"/>
</dbReference>
<feature type="region of interest" description="Disordered" evidence="1">
    <location>
        <begin position="331"/>
        <end position="360"/>
    </location>
</feature>
<comment type="caution">
    <text evidence="2">The sequence shown here is derived from an EMBL/GenBank/DDBJ whole genome shotgun (WGS) entry which is preliminary data.</text>
</comment>
<feature type="compositionally biased region" description="Low complexity" evidence="1">
    <location>
        <begin position="213"/>
        <end position="243"/>
    </location>
</feature>
<proteinExistence type="predicted"/>
<feature type="region of interest" description="Disordered" evidence="1">
    <location>
        <begin position="99"/>
        <end position="132"/>
    </location>
</feature>
<gene>
    <name evidence="2" type="ORF">TRFO_12651</name>
</gene>
<feature type="compositionally biased region" description="Polar residues" evidence="1">
    <location>
        <begin position="248"/>
        <end position="271"/>
    </location>
</feature>
<sequence>MNSSENALSHLSQLDYRIDCGALKITDQLSANLLKKQKMDLQDRFKVAVYPKKNTAVIKGGNEDIYCSIFNYIFDYNPQITPTQFREFLNIELNGSCEGHRRSSYNTGDRPMTSSSSCNSMPKKYRERSPVSLRPMRSSVIAPYMESSNASSTISSLDEDISPAQTEDDEQTVNENEFTPIIQLGNRRNRRGNTSSKLPNRIASMPSINESSYNIQNYSNNNNKYRNKYMNGNMKSNGNGNFNHSRPESPNCQTKSQFTSQNNSRNNLQITSIPSSSPSSYSPRRNNKNAIFNNTNNRKAPSRFQFNNTNKLSDIHQSASNNTLQYNTQFDNDSSDSVCTEPEISGNEINNNNVEQNRTNGGKSEKVIISGNVLTFVNNKLNINKAKSTIAGIIGLAPHLNFNKIIFK</sequence>